<dbReference type="Proteomes" id="UP000184226">
    <property type="component" value="Unassembled WGS sequence"/>
</dbReference>
<evidence type="ECO:0000313" key="4">
    <source>
        <dbReference type="Proteomes" id="UP000184226"/>
    </source>
</evidence>
<dbReference type="PANTHER" id="PTHR42928:SF5">
    <property type="entry name" value="BLR1237 PROTEIN"/>
    <property type="match status" value="1"/>
</dbReference>
<dbReference type="OrthoDB" id="8678477at2"/>
<dbReference type="PANTHER" id="PTHR42928">
    <property type="entry name" value="TRICARBOXYLATE-BINDING PROTEIN"/>
    <property type="match status" value="1"/>
</dbReference>
<accession>A0A1M5QQ25</accession>
<feature type="signal peptide" evidence="2">
    <location>
        <begin position="1"/>
        <end position="28"/>
    </location>
</feature>
<gene>
    <name evidence="3" type="ORF">SAMN04488135_102349</name>
</gene>
<keyword evidence="4" id="KW-1185">Reference proteome</keyword>
<evidence type="ECO:0000256" key="2">
    <source>
        <dbReference type="SAM" id="SignalP"/>
    </source>
</evidence>
<organism evidence="3 4">
    <name type="scientific">Pollutimonas bauzanensis</name>
    <dbReference type="NCBI Taxonomy" id="658167"/>
    <lineage>
        <taxon>Bacteria</taxon>
        <taxon>Pseudomonadati</taxon>
        <taxon>Pseudomonadota</taxon>
        <taxon>Betaproteobacteria</taxon>
        <taxon>Burkholderiales</taxon>
        <taxon>Alcaligenaceae</taxon>
        <taxon>Pollutimonas</taxon>
    </lineage>
</organism>
<keyword evidence="2" id="KW-0732">Signal</keyword>
<dbReference type="AlphaFoldDB" id="A0A1M5QQ25"/>
<reference evidence="3 4" key="1">
    <citation type="submission" date="2016-11" db="EMBL/GenBank/DDBJ databases">
        <authorList>
            <person name="Jaros S."/>
            <person name="Januszkiewicz K."/>
            <person name="Wedrychowicz H."/>
        </authorList>
    </citation>
    <scope>NUCLEOTIDE SEQUENCE [LARGE SCALE GENOMIC DNA]</scope>
    <source>
        <strain evidence="3 4">CGMCC 1.10190</strain>
    </source>
</reference>
<dbReference type="InterPro" id="IPR005064">
    <property type="entry name" value="BUG"/>
</dbReference>
<feature type="chain" id="PRO_5012093093" evidence="2">
    <location>
        <begin position="29"/>
        <end position="327"/>
    </location>
</feature>
<dbReference type="SUPFAM" id="SSF53850">
    <property type="entry name" value="Periplasmic binding protein-like II"/>
    <property type="match status" value="1"/>
</dbReference>
<dbReference type="Gene3D" id="3.40.190.150">
    <property type="entry name" value="Bordetella uptake gene, domain 1"/>
    <property type="match status" value="1"/>
</dbReference>
<dbReference type="CDD" id="cd13578">
    <property type="entry name" value="PBP2_Bug27"/>
    <property type="match status" value="1"/>
</dbReference>
<evidence type="ECO:0000256" key="1">
    <source>
        <dbReference type="ARBA" id="ARBA00006987"/>
    </source>
</evidence>
<dbReference type="PIRSF" id="PIRSF017082">
    <property type="entry name" value="YflP"/>
    <property type="match status" value="1"/>
</dbReference>
<dbReference type="STRING" id="658167.SAMN04488135_102349"/>
<keyword evidence="3" id="KW-0675">Receptor</keyword>
<dbReference type="Gene3D" id="3.40.190.10">
    <property type="entry name" value="Periplasmic binding protein-like II"/>
    <property type="match status" value="1"/>
</dbReference>
<protein>
    <submittedName>
        <fullName evidence="3">Tripartite-type tricarboxylate transporter, receptor component TctC</fullName>
    </submittedName>
</protein>
<name>A0A1M5QQ25_9BURK</name>
<dbReference type="RefSeq" id="WP_073101979.1">
    <property type="nucleotide sequence ID" value="NZ_FQXE01000002.1"/>
</dbReference>
<dbReference type="Pfam" id="PF03401">
    <property type="entry name" value="TctC"/>
    <property type="match status" value="1"/>
</dbReference>
<dbReference type="EMBL" id="FQXE01000002">
    <property type="protein sequence ID" value="SHH16237.1"/>
    <property type="molecule type" value="Genomic_DNA"/>
</dbReference>
<comment type="similarity">
    <text evidence="1">Belongs to the UPF0065 (bug) family.</text>
</comment>
<dbReference type="InterPro" id="IPR042100">
    <property type="entry name" value="Bug_dom1"/>
</dbReference>
<proteinExistence type="inferred from homology"/>
<evidence type="ECO:0000313" key="3">
    <source>
        <dbReference type="EMBL" id="SHH16237.1"/>
    </source>
</evidence>
<sequence length="327" mass="34335">MKLFTLRSISLLAAAAAVSAAPFQSATAADFPEHPVTIVVPYSPGGAVDIVTRLVTKKMSQELGQPFIVDNRPGAGTNIGMAYVARAKADGYTLYTASNTFTTNKALYSKLAFDPATDFTSVGKIGEAPLVVVVNKDSPFQTLKELAEFGQKNPADLTYGTAGVGSSGHMASELLLRSGDFKALHIPYKGGSPAITDLLGGRLSFMSINPLEVISHIKAGSLRPLAVLNKAGTVLLPELATADKQGFRDLEATVWWGIEAPAGTPEPVVQKLNVALNTALKDPEVVSSLNKLGAAPLPGTPAEFKSFLDKETAVLTQVIKSADIKAD</sequence>